<keyword evidence="2" id="KW-0472">Membrane</keyword>
<keyword evidence="2" id="KW-1133">Transmembrane helix</keyword>
<gene>
    <name evidence="3" type="ORF">K444DRAFT_628039</name>
</gene>
<evidence type="ECO:0000313" key="3">
    <source>
        <dbReference type="EMBL" id="PMD62019.1"/>
    </source>
</evidence>
<dbReference type="GeneID" id="36590954"/>
<proteinExistence type="predicted"/>
<dbReference type="RefSeq" id="XP_024738923.1">
    <property type="nucleotide sequence ID" value="XM_024882877.1"/>
</dbReference>
<accession>A0A2J6TG72</accession>
<dbReference type="EMBL" id="KZ613785">
    <property type="protein sequence ID" value="PMD62019.1"/>
    <property type="molecule type" value="Genomic_DNA"/>
</dbReference>
<dbReference type="OrthoDB" id="5985073at2759"/>
<reference evidence="3 4" key="1">
    <citation type="submission" date="2016-04" db="EMBL/GenBank/DDBJ databases">
        <title>A degradative enzymes factory behind the ericoid mycorrhizal symbiosis.</title>
        <authorList>
            <consortium name="DOE Joint Genome Institute"/>
            <person name="Martino E."/>
            <person name="Morin E."/>
            <person name="Grelet G."/>
            <person name="Kuo A."/>
            <person name="Kohler A."/>
            <person name="Daghino S."/>
            <person name="Barry K."/>
            <person name="Choi C."/>
            <person name="Cichocki N."/>
            <person name="Clum A."/>
            <person name="Copeland A."/>
            <person name="Hainaut M."/>
            <person name="Haridas S."/>
            <person name="Labutti K."/>
            <person name="Lindquist E."/>
            <person name="Lipzen A."/>
            <person name="Khouja H.-R."/>
            <person name="Murat C."/>
            <person name="Ohm R."/>
            <person name="Olson A."/>
            <person name="Spatafora J."/>
            <person name="Veneault-Fourrey C."/>
            <person name="Henrissat B."/>
            <person name="Grigoriev I."/>
            <person name="Martin F."/>
            <person name="Perotto S."/>
        </authorList>
    </citation>
    <scope>NUCLEOTIDE SEQUENCE [LARGE SCALE GENOMIC DNA]</scope>
    <source>
        <strain evidence="3 4">E</strain>
    </source>
</reference>
<name>A0A2J6TG72_9HELO</name>
<dbReference type="AlphaFoldDB" id="A0A2J6TG72"/>
<protein>
    <submittedName>
        <fullName evidence="3">Uncharacterized protein</fullName>
    </submittedName>
</protein>
<dbReference type="STRING" id="1095630.A0A2J6TG72"/>
<evidence type="ECO:0000256" key="1">
    <source>
        <dbReference type="SAM" id="MobiDB-lite"/>
    </source>
</evidence>
<keyword evidence="4" id="KW-1185">Reference proteome</keyword>
<keyword evidence="2" id="KW-0812">Transmembrane</keyword>
<evidence type="ECO:0000313" key="4">
    <source>
        <dbReference type="Proteomes" id="UP000235371"/>
    </source>
</evidence>
<organism evidence="3 4">
    <name type="scientific">Hyaloscypha bicolor E</name>
    <dbReference type="NCBI Taxonomy" id="1095630"/>
    <lineage>
        <taxon>Eukaryota</taxon>
        <taxon>Fungi</taxon>
        <taxon>Dikarya</taxon>
        <taxon>Ascomycota</taxon>
        <taxon>Pezizomycotina</taxon>
        <taxon>Leotiomycetes</taxon>
        <taxon>Helotiales</taxon>
        <taxon>Hyaloscyphaceae</taxon>
        <taxon>Hyaloscypha</taxon>
        <taxon>Hyaloscypha bicolor</taxon>
    </lineage>
</organism>
<dbReference type="Proteomes" id="UP000235371">
    <property type="component" value="Unassembled WGS sequence"/>
</dbReference>
<feature type="transmembrane region" description="Helical" evidence="2">
    <location>
        <begin position="210"/>
        <end position="233"/>
    </location>
</feature>
<feature type="region of interest" description="Disordered" evidence="1">
    <location>
        <begin position="183"/>
        <end position="202"/>
    </location>
</feature>
<feature type="compositionally biased region" description="Low complexity" evidence="1">
    <location>
        <begin position="183"/>
        <end position="198"/>
    </location>
</feature>
<sequence length="322" mass="34353">MASFPASTTSASAYALTTAFSAPTQCAESVGGLTMLERDQFRIWLNHPLPVPLTTISSCYPTQFMSSFLLQTSGVSQVAFSPLVCPVGYTTQGIYTSNYIACCPSGYGFAPASNPPSNRPAFGGTCYTNIFNVPIQITSYDSESIQASSLFTATGSLDQAYAFPYEGFELDKATLTGITSTGSQIPISTTTSPPTGSSKAKHSSALSTGALAGIIIGAVFAALLLTGAVVIMLKYRKKRMSSSKNRSSPDPSPLVHDKDLVGQYEGTELQGVAERNVELQGEAERNVELQGEAERNVELEAEARRHVYEIDGVQSNQFRTLD</sequence>
<evidence type="ECO:0000256" key="2">
    <source>
        <dbReference type="SAM" id="Phobius"/>
    </source>
</evidence>
<dbReference type="InParanoid" id="A0A2J6TG72"/>